<protein>
    <recommendedName>
        <fullName evidence="5">Probable quinone oxidoreductase</fullName>
    </recommendedName>
    <alternativeName>
        <fullName evidence="4">NADPH:quinone reductase</fullName>
    </alternativeName>
</protein>
<dbReference type="CDD" id="cd05286">
    <property type="entry name" value="QOR2"/>
    <property type="match status" value="1"/>
</dbReference>
<dbReference type="GO" id="GO:0035925">
    <property type="term" value="F:mRNA 3'-UTR AU-rich region binding"/>
    <property type="evidence" value="ECO:0007669"/>
    <property type="project" value="TreeGrafter"/>
</dbReference>
<dbReference type="InterPro" id="IPR036291">
    <property type="entry name" value="NAD(P)-bd_dom_sf"/>
</dbReference>
<evidence type="ECO:0000313" key="8">
    <source>
        <dbReference type="EMBL" id="CAE6542248.1"/>
    </source>
</evidence>
<feature type="binding site" evidence="6">
    <location>
        <position position="70"/>
    </location>
    <ligand>
        <name>a divalent metal cation</name>
        <dbReference type="ChEBI" id="CHEBI:60240"/>
        <label>1</label>
    </ligand>
</feature>
<feature type="binding site" evidence="6">
    <location>
        <position position="108"/>
    </location>
    <ligand>
        <name>a divalent metal cation</name>
        <dbReference type="ChEBI" id="CHEBI:60240"/>
        <label>1</label>
    </ligand>
</feature>
<dbReference type="InterPro" id="IPR013154">
    <property type="entry name" value="ADH-like_N"/>
</dbReference>
<dbReference type="SMART" id="SM00829">
    <property type="entry name" value="PKS_ER"/>
    <property type="match status" value="1"/>
</dbReference>
<dbReference type="Gene3D" id="3.40.1390.30">
    <property type="entry name" value="NIF3 (NGG1p interacting factor 3)-like"/>
    <property type="match status" value="1"/>
</dbReference>
<dbReference type="GO" id="GO:0070402">
    <property type="term" value="F:NADPH binding"/>
    <property type="evidence" value="ECO:0007669"/>
    <property type="project" value="TreeGrafter"/>
</dbReference>
<dbReference type="EMBL" id="CAJMWT010010483">
    <property type="protein sequence ID" value="CAE6542248.1"/>
    <property type="molecule type" value="Genomic_DNA"/>
</dbReference>
<reference evidence="8" key="1">
    <citation type="submission" date="2021-01" db="EMBL/GenBank/DDBJ databases">
        <authorList>
            <person name="Kaushik A."/>
        </authorList>
    </citation>
    <scope>NUCLEOTIDE SEQUENCE</scope>
    <source>
        <strain evidence="8">AG2-2IIIB</strain>
    </source>
</reference>
<dbReference type="InterPro" id="IPR002678">
    <property type="entry name" value="DUF34/NIF3"/>
</dbReference>
<dbReference type="PANTHER" id="PTHR48106:SF13">
    <property type="entry name" value="QUINONE OXIDOREDUCTASE-RELATED"/>
    <property type="match status" value="1"/>
</dbReference>
<keyword evidence="2" id="KW-0521">NADP</keyword>
<dbReference type="Pfam" id="PF00107">
    <property type="entry name" value="ADH_zinc_N"/>
    <property type="match status" value="1"/>
</dbReference>
<dbReference type="InterPro" id="IPR013149">
    <property type="entry name" value="ADH-like_C"/>
</dbReference>
<evidence type="ECO:0000256" key="4">
    <source>
        <dbReference type="ARBA" id="ARBA00043088"/>
    </source>
</evidence>
<evidence type="ECO:0000259" key="7">
    <source>
        <dbReference type="SMART" id="SM00829"/>
    </source>
</evidence>
<evidence type="ECO:0000256" key="3">
    <source>
        <dbReference type="ARBA" id="ARBA00023002"/>
    </source>
</evidence>
<evidence type="ECO:0000256" key="6">
    <source>
        <dbReference type="PIRSR" id="PIRSR602678-1"/>
    </source>
</evidence>
<dbReference type="InterPro" id="IPR011032">
    <property type="entry name" value="GroES-like_sf"/>
</dbReference>
<dbReference type="GO" id="GO:0046872">
    <property type="term" value="F:metal ion binding"/>
    <property type="evidence" value="ECO:0007669"/>
    <property type="project" value="UniProtKB-KW"/>
</dbReference>
<dbReference type="FunFam" id="3.40.50.720:FF:000053">
    <property type="entry name" value="Quinone oxidoreductase 1"/>
    <property type="match status" value="1"/>
</dbReference>
<dbReference type="SUPFAM" id="SSF102705">
    <property type="entry name" value="NIF3 (NGG1p interacting factor 3)-like"/>
    <property type="match status" value="1"/>
</dbReference>
<dbReference type="SUPFAM" id="SSF51735">
    <property type="entry name" value="NAD(P)-binding Rossmann-fold domains"/>
    <property type="match status" value="1"/>
</dbReference>
<gene>
    <name evidence="8" type="ORF">RDB_LOCUS199976</name>
</gene>
<comment type="similarity">
    <text evidence="1">Belongs to the GTP cyclohydrolase I type 2/NIF3 family.</text>
</comment>
<dbReference type="InterPro" id="IPR020843">
    <property type="entry name" value="ER"/>
</dbReference>
<evidence type="ECO:0000256" key="2">
    <source>
        <dbReference type="ARBA" id="ARBA00022857"/>
    </source>
</evidence>
<evidence type="ECO:0000256" key="1">
    <source>
        <dbReference type="ARBA" id="ARBA00006964"/>
    </source>
</evidence>
<dbReference type="Proteomes" id="UP000663843">
    <property type="component" value="Unassembled WGS sequence"/>
</dbReference>
<proteinExistence type="inferred from homology"/>
<dbReference type="Gene3D" id="3.90.180.10">
    <property type="entry name" value="Medium-chain alcohol dehydrogenases, catalytic domain"/>
    <property type="match status" value="1"/>
</dbReference>
<evidence type="ECO:0000256" key="5">
    <source>
        <dbReference type="ARBA" id="ARBA00070796"/>
    </source>
</evidence>
<accession>A0A8H3HVZ7</accession>
<evidence type="ECO:0000313" key="9">
    <source>
        <dbReference type="Proteomes" id="UP000663843"/>
    </source>
</evidence>
<sequence>MGLVRAVVRSFERGIAPLRLAESWDNVGLLLESPKYRPNGGTKVMLTIDLTPAVVEEALTNNTGVIVSYHPPIFSGLKSLTLSNPLQRSLLRCAAEGISIFSPHTALDSIRGGVNDTLAASLGNLTESKLIGEEKEGGAGAGRVVTLSEPTSLETLCERVKAYCGLKHLQVGVPTESQSGRLIRTIAICAGSGGSLLKGVSADAYLTGEMSHIAPQARFIQAPRFTPFRIYIRGFAAMAPIPKTMKAARVNKQGGIEGLEVVEIPVPTPKPEEIVIKTEWAGVNFIDTYFRGGVYPRETPFTLGQEAAGTIAVLPSSADVVNSNDYKIRGFKEGSKVVALVSGGFAEYVAVPWTHVLVLPEGADTRQGAVSLLQGLTALTFVKEAYPIKKGDWILVHAAAGGVGLLLLASQFGATVVGTTSSQAKADIAKKAGATHIINYTESSVPDEVLKLTNGRGVEAIFDGVGASTWEGNFSSIRRKGTIVSFGNASGVVPPFSVLKLGPKNVKVCRPVVNNYVTEATEFHEYATELFDLIKNGRIACAVHAEYPFTTEGMRQTHMDITGRGTSGKLVVKVA</sequence>
<comment type="caution">
    <text evidence="8">The sequence shown here is derived from an EMBL/GenBank/DDBJ whole genome shotgun (WGS) entry which is preliminary data.</text>
</comment>
<dbReference type="SUPFAM" id="SSF50129">
    <property type="entry name" value="GroES-like"/>
    <property type="match status" value="1"/>
</dbReference>
<dbReference type="AlphaFoldDB" id="A0A8H3HVZ7"/>
<dbReference type="PANTHER" id="PTHR48106">
    <property type="entry name" value="QUINONE OXIDOREDUCTASE PIG3-RELATED"/>
    <property type="match status" value="1"/>
</dbReference>
<dbReference type="InterPro" id="IPR047618">
    <property type="entry name" value="QOR-like"/>
</dbReference>
<organism evidence="8 9">
    <name type="scientific">Rhizoctonia solani</name>
    <dbReference type="NCBI Taxonomy" id="456999"/>
    <lineage>
        <taxon>Eukaryota</taxon>
        <taxon>Fungi</taxon>
        <taxon>Dikarya</taxon>
        <taxon>Basidiomycota</taxon>
        <taxon>Agaricomycotina</taxon>
        <taxon>Agaricomycetes</taxon>
        <taxon>Cantharellales</taxon>
        <taxon>Ceratobasidiaceae</taxon>
        <taxon>Rhizoctonia</taxon>
    </lineage>
</organism>
<dbReference type="Pfam" id="PF01784">
    <property type="entry name" value="DUF34_NIF3"/>
    <property type="match status" value="1"/>
</dbReference>
<dbReference type="Gene3D" id="3.40.50.720">
    <property type="entry name" value="NAD(P)-binding Rossmann-like Domain"/>
    <property type="match status" value="1"/>
</dbReference>
<dbReference type="Pfam" id="PF08240">
    <property type="entry name" value="ADH_N"/>
    <property type="match status" value="1"/>
</dbReference>
<dbReference type="FunFam" id="3.40.1390.30:FF:000001">
    <property type="entry name" value="GTP cyclohydrolase 1 type 2"/>
    <property type="match status" value="1"/>
</dbReference>
<dbReference type="InterPro" id="IPR036069">
    <property type="entry name" value="DUF34/NIF3_sf"/>
</dbReference>
<keyword evidence="6" id="KW-0479">Metal-binding</keyword>
<name>A0A8H3HVZ7_9AGAM</name>
<keyword evidence="3" id="KW-0560">Oxidoreductase</keyword>
<feature type="domain" description="Enoyl reductase (ER)" evidence="7">
    <location>
        <begin position="254"/>
        <end position="572"/>
    </location>
</feature>
<dbReference type="GO" id="GO:0005829">
    <property type="term" value="C:cytosol"/>
    <property type="evidence" value="ECO:0007669"/>
    <property type="project" value="TreeGrafter"/>
</dbReference>
<dbReference type="GO" id="GO:0003960">
    <property type="term" value="F:quinone reductase (NADPH) activity"/>
    <property type="evidence" value="ECO:0007669"/>
    <property type="project" value="InterPro"/>
</dbReference>